<evidence type="ECO:0000259" key="6">
    <source>
        <dbReference type="PROSITE" id="PS00745"/>
    </source>
</evidence>
<comment type="PTM">
    <text evidence="4">Methylated by PrmC. Methylation increases the termination efficiency of RF2.</text>
</comment>
<proteinExistence type="inferred from homology"/>
<keyword evidence="3 4" id="KW-0648">Protein biosynthesis</keyword>
<feature type="domain" description="Prokaryotic-type class I peptide chain release factors" evidence="6">
    <location>
        <begin position="248"/>
        <end position="264"/>
    </location>
</feature>
<evidence type="ECO:0000313" key="8">
    <source>
        <dbReference type="Proteomes" id="UP000177691"/>
    </source>
</evidence>
<evidence type="ECO:0000313" key="7">
    <source>
        <dbReference type="EMBL" id="OGF18453.1"/>
    </source>
</evidence>
<accession>A0A1F5RW33</accession>
<evidence type="ECO:0000256" key="2">
    <source>
        <dbReference type="ARBA" id="ARBA00022481"/>
    </source>
</evidence>
<dbReference type="InterPro" id="IPR005139">
    <property type="entry name" value="PCRF"/>
</dbReference>
<keyword evidence="2 4" id="KW-0488">Methylation</keyword>
<dbReference type="PROSITE" id="PS00745">
    <property type="entry name" value="RF_PROK_I"/>
    <property type="match status" value="1"/>
</dbReference>
<dbReference type="NCBIfam" id="TIGR00020">
    <property type="entry name" value="prfB"/>
    <property type="match status" value="1"/>
</dbReference>
<protein>
    <recommendedName>
        <fullName evidence="4 5">Peptide chain release factor 2</fullName>
        <shortName evidence="4">RF-2</shortName>
    </recommendedName>
</protein>
<comment type="similarity">
    <text evidence="1 4">Belongs to the prokaryotic/mitochondrial release factor family.</text>
</comment>
<evidence type="ECO:0000256" key="3">
    <source>
        <dbReference type="ARBA" id="ARBA00022917"/>
    </source>
</evidence>
<dbReference type="GO" id="GO:0005737">
    <property type="term" value="C:cytoplasm"/>
    <property type="evidence" value="ECO:0007669"/>
    <property type="project" value="UniProtKB-SubCell"/>
</dbReference>
<evidence type="ECO:0000256" key="4">
    <source>
        <dbReference type="HAMAP-Rule" id="MF_00094"/>
    </source>
</evidence>
<evidence type="ECO:0000256" key="5">
    <source>
        <dbReference type="NCBIfam" id="TIGR00020"/>
    </source>
</evidence>
<dbReference type="SUPFAM" id="SSF75620">
    <property type="entry name" value="Release factor"/>
    <property type="match status" value="1"/>
</dbReference>
<dbReference type="SMART" id="SM00937">
    <property type="entry name" value="PCRF"/>
    <property type="match status" value="1"/>
</dbReference>
<comment type="function">
    <text evidence="4">Peptide chain release factor 2 directs the termination of translation in response to the peptide chain termination codons UGA and UAA.</text>
</comment>
<dbReference type="Pfam" id="PF03462">
    <property type="entry name" value="PCRF"/>
    <property type="match status" value="1"/>
</dbReference>
<dbReference type="EMBL" id="MFFU01000045">
    <property type="protein sequence ID" value="OGF18453.1"/>
    <property type="molecule type" value="Genomic_DNA"/>
</dbReference>
<dbReference type="InterPro" id="IPR045853">
    <property type="entry name" value="Pep_chain_release_fac_I_sf"/>
</dbReference>
<dbReference type="Proteomes" id="UP000177691">
    <property type="component" value="Unassembled WGS sequence"/>
</dbReference>
<comment type="caution">
    <text evidence="7">The sequence shown here is derived from an EMBL/GenBank/DDBJ whole genome shotgun (WGS) entry which is preliminary data.</text>
</comment>
<dbReference type="GO" id="GO:0016149">
    <property type="term" value="F:translation release factor activity, codon specific"/>
    <property type="evidence" value="ECO:0007669"/>
    <property type="project" value="UniProtKB-UniRule"/>
</dbReference>
<reference evidence="7 8" key="1">
    <citation type="journal article" date="2016" name="Nat. Commun.">
        <title>Thousands of microbial genomes shed light on interconnected biogeochemical processes in an aquifer system.</title>
        <authorList>
            <person name="Anantharaman K."/>
            <person name="Brown C.T."/>
            <person name="Hug L.A."/>
            <person name="Sharon I."/>
            <person name="Castelle C.J."/>
            <person name="Probst A.J."/>
            <person name="Thomas B.C."/>
            <person name="Singh A."/>
            <person name="Wilkins M.J."/>
            <person name="Karaoz U."/>
            <person name="Brodie E.L."/>
            <person name="Williams K.H."/>
            <person name="Hubbard S.S."/>
            <person name="Banfield J.F."/>
        </authorList>
    </citation>
    <scope>NUCLEOTIDE SEQUENCE [LARGE SCALE GENOMIC DNA]</scope>
</reference>
<name>A0A1F5RW33_9BACT</name>
<dbReference type="InterPro" id="IPR000352">
    <property type="entry name" value="Pep_chain_release_fac_I"/>
</dbReference>
<dbReference type="Gene3D" id="3.30.160.20">
    <property type="match status" value="1"/>
</dbReference>
<feature type="modified residue" description="N5-methylglutamine" evidence="4">
    <location>
        <position position="255"/>
    </location>
</feature>
<dbReference type="FunFam" id="3.30.160.20:FF:000004">
    <property type="entry name" value="Peptide chain release factor 1"/>
    <property type="match status" value="1"/>
</dbReference>
<dbReference type="Gene3D" id="3.30.70.1660">
    <property type="match status" value="1"/>
</dbReference>
<sequence>MENLLKNLESLRERVKKTAELLRLEGMRSELQGLERQMQEPQFWQDQNKAKQVSRQAAELREEIKKWDDLGKKIRDLEALVAVAQKEEKTGTKLDDTLVSELVGRFKELEGEFDKLEFLVLFNDKYDVSNAVLTIHAGTGGTDAQDWAQMLERMYLRFCESKKWSAEALERSVGGEAGIKSVTLKITGRWAYGYLKSEAGVHRLVRISPFDAEKMRHTSFALVEAVPELPATAAVEIKDEDLRVDVYRSSGAGGQSVNTTDSAVRIVHAPTGITVTCQNERSQQQNKETALKILKAKLFQLEEQKHFAAEAALRGETLAPEWGNQARSYVMQPYKMVKDHRTDYETQGVESVLDGKLEEFMESYLRWRKRTTHNA</sequence>
<dbReference type="PANTHER" id="PTHR43116:SF3">
    <property type="entry name" value="CLASS I PEPTIDE CHAIN RELEASE FACTOR"/>
    <property type="match status" value="1"/>
</dbReference>
<dbReference type="HAMAP" id="MF_00094">
    <property type="entry name" value="Rel_fac_2"/>
    <property type="match status" value="1"/>
</dbReference>
<keyword evidence="4" id="KW-0963">Cytoplasm</keyword>
<gene>
    <name evidence="4" type="primary">prfB</name>
    <name evidence="7" type="ORF">A3D54_00545</name>
</gene>
<dbReference type="PANTHER" id="PTHR43116">
    <property type="entry name" value="PEPTIDE CHAIN RELEASE FACTOR 2"/>
    <property type="match status" value="1"/>
</dbReference>
<dbReference type="AlphaFoldDB" id="A0A1F5RW33"/>
<comment type="subcellular location">
    <subcellularLocation>
        <location evidence="4">Cytoplasm</location>
    </subcellularLocation>
</comment>
<evidence type="ECO:0000256" key="1">
    <source>
        <dbReference type="ARBA" id="ARBA00010835"/>
    </source>
</evidence>
<dbReference type="Gene3D" id="1.20.58.410">
    <property type="entry name" value="Release factor"/>
    <property type="match status" value="1"/>
</dbReference>
<dbReference type="InterPro" id="IPR004374">
    <property type="entry name" value="PrfB"/>
</dbReference>
<organism evidence="7 8">
    <name type="scientific">Candidatus Falkowbacteria bacterium RIFCSPHIGHO2_02_FULL_45_15</name>
    <dbReference type="NCBI Taxonomy" id="1797987"/>
    <lineage>
        <taxon>Bacteria</taxon>
        <taxon>Candidatus Falkowiibacteriota</taxon>
    </lineage>
</organism>
<dbReference type="Pfam" id="PF00472">
    <property type="entry name" value="RF-1"/>
    <property type="match status" value="1"/>
</dbReference>